<keyword evidence="10 11" id="KW-0472">Membrane</keyword>
<dbReference type="Gene3D" id="1.10.287.130">
    <property type="match status" value="1"/>
</dbReference>
<keyword evidence="8 11" id="KW-1133">Transmembrane helix</keyword>
<keyword evidence="4" id="KW-0597">Phosphoprotein</keyword>
<dbReference type="PANTHER" id="PTHR45436">
    <property type="entry name" value="SENSOR HISTIDINE KINASE YKOH"/>
    <property type="match status" value="1"/>
</dbReference>
<evidence type="ECO:0000256" key="11">
    <source>
        <dbReference type="SAM" id="Phobius"/>
    </source>
</evidence>
<organism evidence="14 15">
    <name type="scientific">Nocardia jiangxiensis</name>
    <dbReference type="NCBI Taxonomy" id="282685"/>
    <lineage>
        <taxon>Bacteria</taxon>
        <taxon>Bacillati</taxon>
        <taxon>Actinomycetota</taxon>
        <taxon>Actinomycetes</taxon>
        <taxon>Mycobacteriales</taxon>
        <taxon>Nocardiaceae</taxon>
        <taxon>Nocardia</taxon>
    </lineage>
</organism>
<dbReference type="SMART" id="SM00388">
    <property type="entry name" value="HisKA"/>
    <property type="match status" value="1"/>
</dbReference>
<dbReference type="SUPFAM" id="SSF55874">
    <property type="entry name" value="ATPase domain of HSP90 chaperone/DNA topoisomerase II/histidine kinase"/>
    <property type="match status" value="1"/>
</dbReference>
<evidence type="ECO:0000256" key="4">
    <source>
        <dbReference type="ARBA" id="ARBA00022553"/>
    </source>
</evidence>
<sequence>MGNLEIVWSPDRWGVRVRSALTAAGVVAVVVLLGAVVVVSLLYRSLYGSVDSPALARLSEITDQLHTTAPGGLNPALLSATSHIEAVQIFDATGALVRSSAGAPGRPLVTVPGSGAVTGLSADGPADLRVSARTVHGPAGVFTVLAAVSAEPAEDALKDVALGLALSGPIVVLAAAAATYALVGRSLASVEAIRARVADIGASELSQRVPVPLARDEIARLATTMNEMLTRIETGHTAQRRFLADASHELRSPLATLVAGLELAHHHPDTADDSLIGATLLPEAVRMQKLIADLLTLATADDHGLTLHATDVDLDDIAATVVAAVRHTCMAVAVTAQLQPVRIDGDPQALTRVVRNLLDNAVTHARSMVTVTLTATDTTARVVIDDDGPGIPDADRLRVFDRFVRLQDDRGRSSGGTGLGLAIVAEIVTAHHGTVDIGRSPLGGARLSVDLPLHPPPAEILS</sequence>
<keyword evidence="15" id="KW-1185">Reference proteome</keyword>
<keyword evidence="7 14" id="KW-0418">Kinase</keyword>
<dbReference type="EMBL" id="JBIAQY010000008">
    <property type="protein sequence ID" value="MFF3570948.1"/>
    <property type="molecule type" value="Genomic_DNA"/>
</dbReference>
<dbReference type="Pfam" id="PF00672">
    <property type="entry name" value="HAMP"/>
    <property type="match status" value="1"/>
</dbReference>
<dbReference type="InterPro" id="IPR036890">
    <property type="entry name" value="HATPase_C_sf"/>
</dbReference>
<dbReference type="RefSeq" id="WP_040820849.1">
    <property type="nucleotide sequence ID" value="NZ_JBIAQY010000008.1"/>
</dbReference>
<dbReference type="Gene3D" id="3.30.565.10">
    <property type="entry name" value="Histidine kinase-like ATPase, C-terminal domain"/>
    <property type="match status" value="1"/>
</dbReference>
<dbReference type="InterPro" id="IPR003594">
    <property type="entry name" value="HATPase_dom"/>
</dbReference>
<reference evidence="14 15" key="1">
    <citation type="submission" date="2024-10" db="EMBL/GenBank/DDBJ databases">
        <title>The Natural Products Discovery Center: Release of the First 8490 Sequenced Strains for Exploring Actinobacteria Biosynthetic Diversity.</title>
        <authorList>
            <person name="Kalkreuter E."/>
            <person name="Kautsar S.A."/>
            <person name="Yang D."/>
            <person name="Bader C.D."/>
            <person name="Teijaro C.N."/>
            <person name="Fluegel L."/>
            <person name="Davis C.M."/>
            <person name="Simpson J.R."/>
            <person name="Lauterbach L."/>
            <person name="Steele A.D."/>
            <person name="Gui C."/>
            <person name="Meng S."/>
            <person name="Li G."/>
            <person name="Viehrig K."/>
            <person name="Ye F."/>
            <person name="Su P."/>
            <person name="Kiefer A.F."/>
            <person name="Nichols A."/>
            <person name="Cepeda A.J."/>
            <person name="Yan W."/>
            <person name="Fan B."/>
            <person name="Jiang Y."/>
            <person name="Adhikari A."/>
            <person name="Zheng C.-J."/>
            <person name="Schuster L."/>
            <person name="Cowan T.M."/>
            <person name="Smanski M.J."/>
            <person name="Chevrette M.G."/>
            <person name="De Carvalho L.P.S."/>
            <person name="Shen B."/>
        </authorList>
    </citation>
    <scope>NUCLEOTIDE SEQUENCE [LARGE SCALE GENOMIC DNA]</scope>
    <source>
        <strain evidence="14 15">NPDC002593</strain>
    </source>
</reference>
<dbReference type="InterPro" id="IPR050428">
    <property type="entry name" value="TCS_sensor_his_kinase"/>
</dbReference>
<comment type="subcellular location">
    <subcellularLocation>
        <location evidence="2">Cell membrane</location>
    </subcellularLocation>
</comment>
<dbReference type="PANTHER" id="PTHR45436:SF5">
    <property type="entry name" value="SENSOR HISTIDINE KINASE TRCS"/>
    <property type="match status" value="1"/>
</dbReference>
<dbReference type="SMART" id="SM00304">
    <property type="entry name" value="HAMP"/>
    <property type="match status" value="1"/>
</dbReference>
<evidence type="ECO:0000259" key="12">
    <source>
        <dbReference type="PROSITE" id="PS50109"/>
    </source>
</evidence>
<dbReference type="Pfam" id="PF00512">
    <property type="entry name" value="HisKA"/>
    <property type="match status" value="1"/>
</dbReference>
<dbReference type="EC" id="2.7.13.3" evidence="3"/>
<evidence type="ECO:0000313" key="14">
    <source>
        <dbReference type="EMBL" id="MFF3570948.1"/>
    </source>
</evidence>
<dbReference type="CDD" id="cd06225">
    <property type="entry name" value="HAMP"/>
    <property type="match status" value="1"/>
</dbReference>
<dbReference type="InterPro" id="IPR003661">
    <property type="entry name" value="HisK_dim/P_dom"/>
</dbReference>
<comment type="catalytic activity">
    <reaction evidence="1">
        <text>ATP + protein L-histidine = ADP + protein N-phospho-L-histidine.</text>
        <dbReference type="EC" id="2.7.13.3"/>
    </reaction>
</comment>
<dbReference type="Proteomes" id="UP001601992">
    <property type="component" value="Unassembled WGS sequence"/>
</dbReference>
<dbReference type="SUPFAM" id="SSF47384">
    <property type="entry name" value="Homodimeric domain of signal transducing histidine kinase"/>
    <property type="match status" value="1"/>
</dbReference>
<dbReference type="Gene3D" id="6.10.340.10">
    <property type="match status" value="1"/>
</dbReference>
<dbReference type="SMART" id="SM00387">
    <property type="entry name" value="HATPase_c"/>
    <property type="match status" value="1"/>
</dbReference>
<protein>
    <recommendedName>
        <fullName evidence="3">histidine kinase</fullName>
        <ecNumber evidence="3">2.7.13.3</ecNumber>
    </recommendedName>
</protein>
<evidence type="ECO:0000256" key="3">
    <source>
        <dbReference type="ARBA" id="ARBA00012438"/>
    </source>
</evidence>
<dbReference type="Pfam" id="PF02518">
    <property type="entry name" value="HATPase_c"/>
    <property type="match status" value="1"/>
</dbReference>
<dbReference type="PROSITE" id="PS50109">
    <property type="entry name" value="HIS_KIN"/>
    <property type="match status" value="1"/>
</dbReference>
<feature type="transmembrane region" description="Helical" evidence="11">
    <location>
        <begin position="160"/>
        <end position="183"/>
    </location>
</feature>
<accession>A0ABW6S3S9</accession>
<evidence type="ECO:0000256" key="9">
    <source>
        <dbReference type="ARBA" id="ARBA00023012"/>
    </source>
</evidence>
<evidence type="ECO:0000259" key="13">
    <source>
        <dbReference type="PROSITE" id="PS50885"/>
    </source>
</evidence>
<dbReference type="InterPro" id="IPR003660">
    <property type="entry name" value="HAMP_dom"/>
</dbReference>
<name>A0ABW6S3S9_9NOCA</name>
<dbReference type="InterPro" id="IPR005467">
    <property type="entry name" value="His_kinase_dom"/>
</dbReference>
<proteinExistence type="predicted"/>
<dbReference type="InterPro" id="IPR036097">
    <property type="entry name" value="HisK_dim/P_sf"/>
</dbReference>
<evidence type="ECO:0000256" key="7">
    <source>
        <dbReference type="ARBA" id="ARBA00022777"/>
    </source>
</evidence>
<evidence type="ECO:0000256" key="10">
    <source>
        <dbReference type="ARBA" id="ARBA00023136"/>
    </source>
</evidence>
<evidence type="ECO:0000313" key="15">
    <source>
        <dbReference type="Proteomes" id="UP001601992"/>
    </source>
</evidence>
<keyword evidence="6 11" id="KW-0812">Transmembrane</keyword>
<evidence type="ECO:0000256" key="6">
    <source>
        <dbReference type="ARBA" id="ARBA00022692"/>
    </source>
</evidence>
<keyword evidence="9" id="KW-0902">Two-component regulatory system</keyword>
<dbReference type="CDD" id="cd00082">
    <property type="entry name" value="HisKA"/>
    <property type="match status" value="1"/>
</dbReference>
<evidence type="ECO:0000256" key="8">
    <source>
        <dbReference type="ARBA" id="ARBA00022989"/>
    </source>
</evidence>
<dbReference type="PRINTS" id="PR00344">
    <property type="entry name" value="BCTRLSENSOR"/>
</dbReference>
<feature type="domain" description="Histidine kinase" evidence="12">
    <location>
        <begin position="245"/>
        <end position="455"/>
    </location>
</feature>
<comment type="caution">
    <text evidence="14">The sequence shown here is derived from an EMBL/GenBank/DDBJ whole genome shotgun (WGS) entry which is preliminary data.</text>
</comment>
<dbReference type="PROSITE" id="PS50885">
    <property type="entry name" value="HAMP"/>
    <property type="match status" value="1"/>
</dbReference>
<evidence type="ECO:0000256" key="1">
    <source>
        <dbReference type="ARBA" id="ARBA00000085"/>
    </source>
</evidence>
<dbReference type="GO" id="GO:0016301">
    <property type="term" value="F:kinase activity"/>
    <property type="evidence" value="ECO:0007669"/>
    <property type="project" value="UniProtKB-KW"/>
</dbReference>
<dbReference type="InterPro" id="IPR004358">
    <property type="entry name" value="Sig_transdc_His_kin-like_C"/>
</dbReference>
<evidence type="ECO:0000256" key="5">
    <source>
        <dbReference type="ARBA" id="ARBA00022679"/>
    </source>
</evidence>
<feature type="transmembrane region" description="Helical" evidence="11">
    <location>
        <begin position="20"/>
        <end position="43"/>
    </location>
</feature>
<keyword evidence="5" id="KW-0808">Transferase</keyword>
<evidence type="ECO:0000256" key="2">
    <source>
        <dbReference type="ARBA" id="ARBA00004236"/>
    </source>
</evidence>
<feature type="domain" description="HAMP" evidence="13">
    <location>
        <begin position="184"/>
        <end position="237"/>
    </location>
</feature>
<gene>
    <name evidence="14" type="ORF">ACFYXQ_24505</name>
</gene>